<evidence type="ECO:0000256" key="1">
    <source>
        <dbReference type="SAM" id="MobiDB-lite"/>
    </source>
</evidence>
<dbReference type="OrthoDB" id="10511702at2759"/>
<evidence type="ECO:0000313" key="4">
    <source>
        <dbReference type="Proteomes" id="UP000192578"/>
    </source>
</evidence>
<evidence type="ECO:0000256" key="2">
    <source>
        <dbReference type="SAM" id="Phobius"/>
    </source>
</evidence>
<gene>
    <name evidence="3" type="ORF">BV898_04256</name>
</gene>
<feature type="transmembrane region" description="Helical" evidence="2">
    <location>
        <begin position="76"/>
        <end position="94"/>
    </location>
</feature>
<evidence type="ECO:0000313" key="3">
    <source>
        <dbReference type="EMBL" id="OQV21681.1"/>
    </source>
</evidence>
<comment type="caution">
    <text evidence="3">The sequence shown here is derived from an EMBL/GenBank/DDBJ whole genome shotgun (WGS) entry which is preliminary data.</text>
</comment>
<sequence>MAENSPSPAQLAAQRRRERILSNTGNRMNLVTGKDDQLQAAPEPSKTTPDASSRRQPSSSSQKFYEGSAPIRIFKWHIRILLAVALSSALIVLIEIPWIFVRFLIGFALLEFVFFAIRVLRNGIPRFRRSLDWLFVRDTYDTGFDDYLKIAVIFLGFEGALARYFRGIVMHGMQSSADFAIYSLIFIIQTMFQSHSATTAESP</sequence>
<name>A0A1W0X2L4_HYPEX</name>
<reference evidence="4" key="1">
    <citation type="submission" date="2017-01" db="EMBL/GenBank/DDBJ databases">
        <title>Comparative genomics of anhydrobiosis in the tardigrade Hypsibius dujardini.</title>
        <authorList>
            <person name="Yoshida Y."/>
            <person name="Koutsovoulos G."/>
            <person name="Laetsch D."/>
            <person name="Stevens L."/>
            <person name="Kumar S."/>
            <person name="Horikawa D."/>
            <person name="Ishino K."/>
            <person name="Komine S."/>
            <person name="Tomita M."/>
            <person name="Blaxter M."/>
            <person name="Arakawa K."/>
        </authorList>
    </citation>
    <scope>NUCLEOTIDE SEQUENCE [LARGE SCALE GENOMIC DNA]</scope>
    <source>
        <strain evidence="4">Z151</strain>
    </source>
</reference>
<accession>A0A1W0X2L4</accession>
<keyword evidence="4" id="KW-1185">Reference proteome</keyword>
<feature type="region of interest" description="Disordered" evidence="1">
    <location>
        <begin position="1"/>
        <end position="63"/>
    </location>
</feature>
<dbReference type="Proteomes" id="UP000192578">
    <property type="component" value="Unassembled WGS sequence"/>
</dbReference>
<keyword evidence="2" id="KW-0472">Membrane</keyword>
<organism evidence="3 4">
    <name type="scientific">Hypsibius exemplaris</name>
    <name type="common">Freshwater tardigrade</name>
    <dbReference type="NCBI Taxonomy" id="2072580"/>
    <lineage>
        <taxon>Eukaryota</taxon>
        <taxon>Metazoa</taxon>
        <taxon>Ecdysozoa</taxon>
        <taxon>Tardigrada</taxon>
        <taxon>Eutardigrada</taxon>
        <taxon>Parachela</taxon>
        <taxon>Hypsibioidea</taxon>
        <taxon>Hypsibiidae</taxon>
        <taxon>Hypsibius</taxon>
    </lineage>
</organism>
<protein>
    <submittedName>
        <fullName evidence="3">Uncharacterized protein</fullName>
    </submittedName>
</protein>
<proteinExistence type="predicted"/>
<keyword evidence="2" id="KW-0812">Transmembrane</keyword>
<dbReference type="EMBL" id="MTYJ01000021">
    <property type="protein sequence ID" value="OQV21681.1"/>
    <property type="molecule type" value="Genomic_DNA"/>
</dbReference>
<dbReference type="AlphaFoldDB" id="A0A1W0X2L4"/>
<keyword evidence="2" id="KW-1133">Transmembrane helix</keyword>
<feature type="transmembrane region" description="Helical" evidence="2">
    <location>
        <begin position="100"/>
        <end position="120"/>
    </location>
</feature>